<gene>
    <name evidence="17" type="ORF">EV684_1146</name>
</gene>
<dbReference type="FunFam" id="3.40.228.10:FF:000004">
    <property type="entry name" value="Dimethyl sulfoxide reductase subunit A"/>
    <property type="match status" value="1"/>
</dbReference>
<dbReference type="GO" id="GO:0030288">
    <property type="term" value="C:outer membrane-bounded periplasmic space"/>
    <property type="evidence" value="ECO:0007669"/>
    <property type="project" value="TreeGrafter"/>
</dbReference>
<dbReference type="InterPro" id="IPR006655">
    <property type="entry name" value="Mopterin_OxRdtase_prok_CS"/>
</dbReference>
<dbReference type="GO" id="GO:0051539">
    <property type="term" value="F:4 iron, 4 sulfur cluster binding"/>
    <property type="evidence" value="ECO:0007669"/>
    <property type="project" value="UniProtKB-KW"/>
</dbReference>
<evidence type="ECO:0000256" key="9">
    <source>
        <dbReference type="ARBA" id="ARBA00022729"/>
    </source>
</evidence>
<evidence type="ECO:0000259" key="16">
    <source>
        <dbReference type="PROSITE" id="PS51669"/>
    </source>
</evidence>
<keyword evidence="7" id="KW-0500">Molybdenum</keyword>
<dbReference type="Pfam" id="PF01568">
    <property type="entry name" value="Molydop_binding"/>
    <property type="match status" value="1"/>
</dbReference>
<dbReference type="InterPro" id="IPR006657">
    <property type="entry name" value="MoPterin_dinucl-bd_dom"/>
</dbReference>
<keyword evidence="8" id="KW-0479">Metal-binding</keyword>
<accession>A0A4R2M181</accession>
<dbReference type="Gene3D" id="3.40.50.12440">
    <property type="match status" value="1"/>
</dbReference>
<evidence type="ECO:0000256" key="12">
    <source>
        <dbReference type="ARBA" id="ARBA00023014"/>
    </source>
</evidence>
<evidence type="ECO:0000256" key="15">
    <source>
        <dbReference type="SAM" id="Phobius"/>
    </source>
</evidence>
<dbReference type="FunFam" id="2.40.40.20:FF:000010">
    <property type="entry name" value="Anaerobic dimethyl sulfoxide reductase subunit A"/>
    <property type="match status" value="1"/>
</dbReference>
<dbReference type="SUPFAM" id="SSF53706">
    <property type="entry name" value="Formate dehydrogenase/DMSO reductase, domains 1-3"/>
    <property type="match status" value="1"/>
</dbReference>
<dbReference type="SUPFAM" id="SSF50692">
    <property type="entry name" value="ADC-like"/>
    <property type="match status" value="1"/>
</dbReference>
<dbReference type="Gene3D" id="3.40.228.10">
    <property type="entry name" value="Dimethylsulfoxide Reductase, domain 2"/>
    <property type="match status" value="1"/>
</dbReference>
<dbReference type="NCBIfam" id="TIGR02166">
    <property type="entry name" value="dmsA_ynfE"/>
    <property type="match status" value="1"/>
</dbReference>
<evidence type="ECO:0000256" key="14">
    <source>
        <dbReference type="SAM" id="MobiDB-lite"/>
    </source>
</evidence>
<dbReference type="InterPro" id="IPR009010">
    <property type="entry name" value="Asp_de-COase-like_dom_sf"/>
</dbReference>
<dbReference type="GO" id="GO:0009055">
    <property type="term" value="F:electron transfer activity"/>
    <property type="evidence" value="ECO:0007669"/>
    <property type="project" value="TreeGrafter"/>
</dbReference>
<feature type="compositionally biased region" description="Polar residues" evidence="14">
    <location>
        <begin position="808"/>
        <end position="819"/>
    </location>
</feature>
<evidence type="ECO:0000313" key="18">
    <source>
        <dbReference type="Proteomes" id="UP000295106"/>
    </source>
</evidence>
<dbReference type="InterPro" id="IPR050612">
    <property type="entry name" value="Prok_Mopterin_Oxidored"/>
</dbReference>
<evidence type="ECO:0000256" key="6">
    <source>
        <dbReference type="ARBA" id="ARBA00022485"/>
    </source>
</evidence>
<dbReference type="GO" id="GO:0009061">
    <property type="term" value="P:anaerobic respiration"/>
    <property type="evidence" value="ECO:0007669"/>
    <property type="project" value="TreeGrafter"/>
</dbReference>
<keyword evidence="12" id="KW-0411">Iron-sulfur</keyword>
<keyword evidence="5" id="KW-1003">Cell membrane</keyword>
<comment type="subcellular location">
    <subcellularLocation>
        <location evidence="3">Cell membrane</location>
        <topology evidence="3">Peripheral membrane protein</topology>
        <orientation evidence="3">Cytoplasmic side</orientation>
    </subcellularLocation>
</comment>
<dbReference type="Proteomes" id="UP000295106">
    <property type="component" value="Unassembled WGS sequence"/>
</dbReference>
<reference evidence="17 18" key="1">
    <citation type="submission" date="2019-03" db="EMBL/GenBank/DDBJ databases">
        <title>Genomic Encyclopedia of Type Strains, Phase IV (KMG-IV): sequencing the most valuable type-strain genomes for metagenomic binning, comparative biology and taxonomic classification.</title>
        <authorList>
            <person name="Goeker M."/>
        </authorList>
    </citation>
    <scope>NUCLEOTIDE SEQUENCE [LARGE SCALE GENOMIC DNA]</scope>
    <source>
        <strain evidence="17 18">DSM 1709</strain>
    </source>
</reference>
<evidence type="ECO:0000256" key="1">
    <source>
        <dbReference type="ARBA" id="ARBA00001942"/>
    </source>
</evidence>
<dbReference type="Pfam" id="PF04879">
    <property type="entry name" value="Molybdop_Fe4S4"/>
    <property type="match status" value="1"/>
</dbReference>
<proteinExistence type="inferred from homology"/>
<dbReference type="GO" id="GO:0009389">
    <property type="term" value="F:dimethyl sulfoxide reductase activity"/>
    <property type="evidence" value="ECO:0007669"/>
    <property type="project" value="InterPro"/>
</dbReference>
<keyword evidence="11" id="KW-0408">Iron</keyword>
<dbReference type="Gene3D" id="2.40.40.20">
    <property type="match status" value="1"/>
</dbReference>
<comment type="similarity">
    <text evidence="4">Belongs to the prokaryotic molybdopterin-containing oxidoreductase family.</text>
</comment>
<keyword evidence="9" id="KW-0732">Signal</keyword>
<dbReference type="InterPro" id="IPR006963">
    <property type="entry name" value="Mopterin_OxRdtase_4Fe-4S_dom"/>
</dbReference>
<dbReference type="InterPro" id="IPR006311">
    <property type="entry name" value="TAT_signal"/>
</dbReference>
<comment type="cofactor">
    <cofactor evidence="1">
        <name>Mo-bis(molybdopterin guanine dinucleotide)</name>
        <dbReference type="ChEBI" id="CHEBI:60539"/>
    </cofactor>
</comment>
<evidence type="ECO:0000256" key="8">
    <source>
        <dbReference type="ARBA" id="ARBA00022723"/>
    </source>
</evidence>
<dbReference type="EMBL" id="SLXD01000014">
    <property type="protein sequence ID" value="TCO99710.1"/>
    <property type="molecule type" value="Genomic_DNA"/>
</dbReference>
<evidence type="ECO:0000313" key="17">
    <source>
        <dbReference type="EMBL" id="TCO99710.1"/>
    </source>
</evidence>
<keyword evidence="10" id="KW-0560">Oxidoreductase</keyword>
<dbReference type="PROSITE" id="PS51669">
    <property type="entry name" value="4FE4S_MOW_BIS_MGD"/>
    <property type="match status" value="1"/>
</dbReference>
<evidence type="ECO:0000256" key="10">
    <source>
        <dbReference type="ARBA" id="ARBA00023002"/>
    </source>
</evidence>
<dbReference type="InterPro" id="IPR006656">
    <property type="entry name" value="Mopterin_OxRdtase"/>
</dbReference>
<keyword evidence="13 15" id="KW-0472">Membrane</keyword>
<dbReference type="PROSITE" id="PS51318">
    <property type="entry name" value="TAT"/>
    <property type="match status" value="1"/>
</dbReference>
<evidence type="ECO:0000256" key="7">
    <source>
        <dbReference type="ARBA" id="ARBA00022505"/>
    </source>
</evidence>
<evidence type="ECO:0000256" key="13">
    <source>
        <dbReference type="ARBA" id="ARBA00023136"/>
    </source>
</evidence>
<dbReference type="GO" id="GO:0043546">
    <property type="term" value="F:molybdopterin cofactor binding"/>
    <property type="evidence" value="ECO:0007669"/>
    <property type="project" value="InterPro"/>
</dbReference>
<evidence type="ECO:0000256" key="11">
    <source>
        <dbReference type="ARBA" id="ARBA00023004"/>
    </source>
</evidence>
<dbReference type="GeneID" id="99685528"/>
<evidence type="ECO:0000256" key="2">
    <source>
        <dbReference type="ARBA" id="ARBA00001966"/>
    </source>
</evidence>
<protein>
    <submittedName>
        <fullName evidence="17">Anaerobic dimethyl sulfoxide reductase subunit A</fullName>
    </submittedName>
</protein>
<dbReference type="InterPro" id="IPR011888">
    <property type="entry name" value="Anaer_DMSO_reductase"/>
</dbReference>
<dbReference type="AlphaFoldDB" id="A0A4R2M181"/>
<evidence type="ECO:0000256" key="3">
    <source>
        <dbReference type="ARBA" id="ARBA00004413"/>
    </source>
</evidence>
<dbReference type="PANTHER" id="PTHR43742">
    <property type="entry name" value="TRIMETHYLAMINE-N-OXIDE REDUCTASE"/>
    <property type="match status" value="1"/>
</dbReference>
<feature type="region of interest" description="Disordered" evidence="14">
    <location>
        <begin position="797"/>
        <end position="819"/>
    </location>
</feature>
<name>A0A4R2M181_RUBGE</name>
<dbReference type="CDD" id="cd02770">
    <property type="entry name" value="MopB_DmsA-EC"/>
    <property type="match status" value="1"/>
</dbReference>
<evidence type="ECO:0000256" key="4">
    <source>
        <dbReference type="ARBA" id="ARBA00010312"/>
    </source>
</evidence>
<feature type="domain" description="4Fe-4S Mo/W bis-MGD-type" evidence="16">
    <location>
        <begin position="59"/>
        <end position="123"/>
    </location>
</feature>
<dbReference type="GO" id="GO:0030151">
    <property type="term" value="F:molybdenum ion binding"/>
    <property type="evidence" value="ECO:0007669"/>
    <property type="project" value="InterPro"/>
</dbReference>
<evidence type="ECO:0000256" key="5">
    <source>
        <dbReference type="ARBA" id="ARBA00022475"/>
    </source>
</evidence>
<feature type="transmembrane region" description="Helical" evidence="15">
    <location>
        <begin position="21"/>
        <end position="43"/>
    </location>
</feature>
<keyword evidence="15" id="KW-1133">Transmembrane helix</keyword>
<keyword evidence="6" id="KW-0004">4Fe-4S</keyword>
<dbReference type="RefSeq" id="WP_132649018.1">
    <property type="nucleotide sequence ID" value="NZ_CP181386.1"/>
</dbReference>
<dbReference type="GO" id="GO:0005886">
    <property type="term" value="C:plasma membrane"/>
    <property type="evidence" value="ECO:0007669"/>
    <property type="project" value="UniProtKB-SubCell"/>
</dbReference>
<dbReference type="SMART" id="SM00926">
    <property type="entry name" value="Molybdop_Fe4S4"/>
    <property type="match status" value="1"/>
</dbReference>
<keyword evidence="15" id="KW-0812">Transmembrane</keyword>
<dbReference type="OrthoDB" id="9815647at2"/>
<dbReference type="PANTHER" id="PTHR43742:SF8">
    <property type="entry name" value="ANAEROBIC DIMETHYL SULFOXIDE REDUCTASE, SUBUNIT A"/>
    <property type="match status" value="1"/>
</dbReference>
<dbReference type="PROSITE" id="PS00932">
    <property type="entry name" value="MOLYBDOPTERIN_PROK_3"/>
    <property type="match status" value="1"/>
</dbReference>
<organism evidence="17 18">
    <name type="scientific">Rubrivivax gelatinosus</name>
    <name type="common">Rhodocyclus gelatinosus</name>
    <name type="synonym">Rhodopseudomonas gelatinosa</name>
    <dbReference type="NCBI Taxonomy" id="28068"/>
    <lineage>
        <taxon>Bacteria</taxon>
        <taxon>Pseudomonadati</taxon>
        <taxon>Pseudomonadota</taxon>
        <taxon>Betaproteobacteria</taxon>
        <taxon>Burkholderiales</taxon>
        <taxon>Sphaerotilaceae</taxon>
        <taxon>Rubrivivax</taxon>
    </lineage>
</organism>
<comment type="caution">
    <text evidence="17">The sequence shown here is derived from an EMBL/GenBank/DDBJ whole genome shotgun (WGS) entry which is preliminary data.</text>
</comment>
<sequence length="819" mass="90308">MGEHSAKEEGLGRSGGLSRRSMLKVAGLVGLGAVGAGIGLPFMKTSIARGLEQIGAPEGEIAWNACLVNCGSRCPLKCHVVNGAIRWISQEDNHGSGDDTFGQHQVRACLRGRSARRRVYNPDRLKYPMKRVGKRGEGQFERISWDEAIKIVGDKLKHTIDTYGNQSIYYQYGSGSTGYNMAGRSSCHRFLNVIGGYLEFYNTYSTAQIRFALPFTYGDGYGSECSYSREIGKARLAVFFGYNPGELRMSGGGETYQVNEWRRRNQVRTIFIDPRYSDSMLGKEDEWIPIRPGTDAALVNALAWVLIDEDLVDQAFLDTYCVGYDATTLPESAPANGSYKDYILGQGPDGTAKTPAWASRITGIPEARIVKLAREIGTAKPAFIAQGWSLQRHANGEQAARAVCMLPILTGNIGLPGTNIGEEPGNYGYPVPKLKMPANPVKVKIPCFLWTDAITRGKEMTALADGIKGAEKLEQPIKFLWNYSSNTTINQHSDIQATHRILQDESLCEFILVIENHMTPTARYADVLLPDITNFEASDIISNGYAVGEMGGPIFLSPAIKPLFECKSAWDICTLLARHLGVEQAYTEGKPFEQWLQEAYVKMREADPDLPETLAEARTMGMIKRRAPEGRGVGLSRFRADPVANPLKTPSGRIEIYSERLAEIAATWKLPAGDVITPLPQYVATWEGYEDTEARKSYPLQLYGRHPKGRTHSTYHNLDVLRAAVADAVWINPLDAQARGIHDGDLVRVTSARGHTRIAAKVTPRIMPGVASMEQGIWFKFDANGQDTEGSVNVLTSQRPSPLAKGNPQHTNRVQIEKI</sequence>
<dbReference type="Gene3D" id="3.40.50.740">
    <property type="match status" value="2"/>
</dbReference>
<comment type="cofactor">
    <cofactor evidence="2">
        <name>[4Fe-4S] cluster</name>
        <dbReference type="ChEBI" id="CHEBI:49883"/>
    </cofactor>
</comment>
<dbReference type="Pfam" id="PF00384">
    <property type="entry name" value="Molybdopterin"/>
    <property type="match status" value="1"/>
</dbReference>